<keyword evidence="1" id="KW-0328">Glycosyltransferase</keyword>
<proteinExistence type="predicted"/>
<sequence>MPPLRDAESCEGREPRVIAFERKRYSSVAAASQSYLKVSIMSNSSSAVIQHKNSPLVGNIKYAPTVWSRADALKVNENDPTTTQPLVSADFPVMS</sequence>
<evidence type="ECO:0000313" key="4">
    <source>
        <dbReference type="Proteomes" id="UP000267078"/>
    </source>
</evidence>
<keyword evidence="1" id="KW-0808">Transferase</keyword>
<evidence type="ECO:0000256" key="2">
    <source>
        <dbReference type="ARBA" id="ARBA00023277"/>
    </source>
</evidence>
<organism evidence="3 4">
    <name type="scientific">Pseudomonas savastanoi pv. phaseolicola</name>
    <name type="common">Pseudomonas syringae pv. phaseolicola</name>
    <dbReference type="NCBI Taxonomy" id="319"/>
    <lineage>
        <taxon>Bacteria</taxon>
        <taxon>Pseudomonadati</taxon>
        <taxon>Pseudomonadota</taxon>
        <taxon>Gammaproteobacteria</taxon>
        <taxon>Pseudomonadales</taxon>
        <taxon>Pseudomonadaceae</taxon>
        <taxon>Pseudomonas</taxon>
    </lineage>
</organism>
<comment type="caution">
    <text evidence="3">The sequence shown here is derived from an EMBL/GenBank/DDBJ whole genome shotgun (WGS) entry which is preliminary data.</text>
</comment>
<accession>A0A7Z6YAS0</accession>
<dbReference type="Proteomes" id="UP000267078">
    <property type="component" value="Unassembled WGS sequence"/>
</dbReference>
<evidence type="ECO:0000313" key="3">
    <source>
        <dbReference type="EMBL" id="RMU89593.1"/>
    </source>
</evidence>
<keyword evidence="2" id="KW-0119">Carbohydrate metabolism</keyword>
<name>A0A7Z6YAS0_PSESH</name>
<dbReference type="Pfam" id="PF02435">
    <property type="entry name" value="Glyco_hydro_68"/>
    <property type="match status" value="1"/>
</dbReference>
<protein>
    <submittedName>
        <fullName evidence="3">Levansucrase LscC</fullName>
    </submittedName>
</protein>
<dbReference type="AlphaFoldDB" id="A0A7Z6YAS0"/>
<feature type="non-terminal residue" evidence="3">
    <location>
        <position position="95"/>
    </location>
</feature>
<gene>
    <name evidence="3" type="ORF">ALP21_04869</name>
</gene>
<reference evidence="3 4" key="1">
    <citation type="submission" date="2018-08" db="EMBL/GenBank/DDBJ databases">
        <title>Recombination of ecologically and evolutionarily significant loci maintains genetic cohesion in the Pseudomonas syringae species complex.</title>
        <authorList>
            <person name="Dillon M."/>
            <person name="Thakur S."/>
            <person name="Almeida R.N.D."/>
            <person name="Weir B.S."/>
            <person name="Guttman D.S."/>
        </authorList>
    </citation>
    <scope>NUCLEOTIDE SEQUENCE [LARGE SCALE GENOMIC DNA]</scope>
    <source>
        <strain evidence="3 4">1449B</strain>
    </source>
</reference>
<dbReference type="EMBL" id="RBUI01000062">
    <property type="protein sequence ID" value="RMU89593.1"/>
    <property type="molecule type" value="Genomic_DNA"/>
</dbReference>
<dbReference type="InterPro" id="IPR003469">
    <property type="entry name" value="Glyco_hydro_68"/>
</dbReference>
<evidence type="ECO:0000256" key="1">
    <source>
        <dbReference type="ARBA" id="ARBA00022676"/>
    </source>
</evidence>